<evidence type="ECO:0000313" key="3">
    <source>
        <dbReference type="Proteomes" id="UP000585474"/>
    </source>
</evidence>
<evidence type="ECO:0000256" key="1">
    <source>
        <dbReference type="SAM" id="MobiDB-lite"/>
    </source>
</evidence>
<evidence type="ECO:0000313" key="2">
    <source>
        <dbReference type="EMBL" id="GFZ00382.1"/>
    </source>
</evidence>
<organism evidence="2 3">
    <name type="scientific">Actinidia rufa</name>
    <dbReference type="NCBI Taxonomy" id="165716"/>
    <lineage>
        <taxon>Eukaryota</taxon>
        <taxon>Viridiplantae</taxon>
        <taxon>Streptophyta</taxon>
        <taxon>Embryophyta</taxon>
        <taxon>Tracheophyta</taxon>
        <taxon>Spermatophyta</taxon>
        <taxon>Magnoliopsida</taxon>
        <taxon>eudicotyledons</taxon>
        <taxon>Gunneridae</taxon>
        <taxon>Pentapetalae</taxon>
        <taxon>asterids</taxon>
        <taxon>Ericales</taxon>
        <taxon>Actinidiaceae</taxon>
        <taxon>Actinidia</taxon>
    </lineage>
</organism>
<gene>
    <name evidence="2" type="ORF">Acr_14g0000180</name>
</gene>
<feature type="region of interest" description="Disordered" evidence="1">
    <location>
        <begin position="76"/>
        <end position="112"/>
    </location>
</feature>
<keyword evidence="3" id="KW-1185">Reference proteome</keyword>
<sequence>MSANAVDSESQNGTTEPQLVTDHADLIPEESKDNATQLEGEPVTDADTKIDKPINQSIQSDVVPVTIEDSETMGTIDWSIQSNSVPLTDTDPELDESSAQSLRSNGRSDLPI</sequence>
<accession>A0A7J0FNU2</accession>
<dbReference type="Proteomes" id="UP000585474">
    <property type="component" value="Unassembled WGS sequence"/>
</dbReference>
<dbReference type="AlphaFoldDB" id="A0A7J0FNU2"/>
<name>A0A7J0FNU2_9ERIC</name>
<reference evidence="2 3" key="1">
    <citation type="submission" date="2019-07" db="EMBL/GenBank/DDBJ databases">
        <title>De Novo Assembly of kiwifruit Actinidia rufa.</title>
        <authorList>
            <person name="Sugita-Konishi S."/>
            <person name="Sato K."/>
            <person name="Mori E."/>
            <person name="Abe Y."/>
            <person name="Kisaki G."/>
            <person name="Hamano K."/>
            <person name="Suezawa K."/>
            <person name="Otani M."/>
            <person name="Fukuda T."/>
            <person name="Manabe T."/>
            <person name="Gomi K."/>
            <person name="Tabuchi M."/>
            <person name="Akimitsu K."/>
            <person name="Kataoka I."/>
        </authorList>
    </citation>
    <scope>NUCLEOTIDE SEQUENCE [LARGE SCALE GENOMIC DNA]</scope>
    <source>
        <strain evidence="3">cv. Fuchu</strain>
    </source>
</reference>
<feature type="compositionally biased region" description="Basic and acidic residues" evidence="1">
    <location>
        <begin position="22"/>
        <end position="33"/>
    </location>
</feature>
<feature type="compositionally biased region" description="Polar residues" evidence="1">
    <location>
        <begin position="78"/>
        <end position="87"/>
    </location>
</feature>
<feature type="compositionally biased region" description="Polar residues" evidence="1">
    <location>
        <begin position="97"/>
        <end position="112"/>
    </location>
</feature>
<feature type="region of interest" description="Disordered" evidence="1">
    <location>
        <begin position="1"/>
        <end position="55"/>
    </location>
</feature>
<comment type="caution">
    <text evidence="2">The sequence shown here is derived from an EMBL/GenBank/DDBJ whole genome shotgun (WGS) entry which is preliminary data.</text>
</comment>
<dbReference type="EMBL" id="BJWL01000014">
    <property type="protein sequence ID" value="GFZ00382.1"/>
    <property type="molecule type" value="Genomic_DNA"/>
</dbReference>
<feature type="compositionally biased region" description="Polar residues" evidence="1">
    <location>
        <begin position="1"/>
        <end position="18"/>
    </location>
</feature>
<protein>
    <submittedName>
        <fullName evidence="2">Uncharacterized protein</fullName>
    </submittedName>
</protein>
<proteinExistence type="predicted"/>